<evidence type="ECO:0000313" key="6">
    <source>
        <dbReference type="EMBL" id="GAH01445.1"/>
    </source>
</evidence>
<gene>
    <name evidence="6" type="ORF">S01H4_41731</name>
</gene>
<comment type="subcellular location">
    <subcellularLocation>
        <location evidence="1">Cell envelope</location>
    </subcellularLocation>
</comment>
<organism evidence="6">
    <name type="scientific">marine sediment metagenome</name>
    <dbReference type="NCBI Taxonomy" id="412755"/>
    <lineage>
        <taxon>unclassified sequences</taxon>
        <taxon>metagenomes</taxon>
        <taxon>ecological metagenomes</taxon>
    </lineage>
</organism>
<dbReference type="SUPFAM" id="SSF53850">
    <property type="entry name" value="Periplasmic binding protein-like II"/>
    <property type="match status" value="1"/>
</dbReference>
<dbReference type="Gene3D" id="3.40.190.10">
    <property type="entry name" value="Periplasmic binding protein-like II"/>
    <property type="match status" value="1"/>
</dbReference>
<evidence type="ECO:0000256" key="1">
    <source>
        <dbReference type="ARBA" id="ARBA00004196"/>
    </source>
</evidence>
<proteinExistence type="inferred from homology"/>
<dbReference type="PANTHER" id="PTHR30290">
    <property type="entry name" value="PERIPLASMIC BINDING COMPONENT OF ABC TRANSPORTER"/>
    <property type="match status" value="1"/>
</dbReference>
<keyword evidence="3" id="KW-0813">Transport</keyword>
<dbReference type="GO" id="GO:0030313">
    <property type="term" value="C:cell envelope"/>
    <property type="evidence" value="ECO:0007669"/>
    <property type="project" value="UniProtKB-SubCell"/>
</dbReference>
<comment type="caution">
    <text evidence="6">The sequence shown here is derived from an EMBL/GenBank/DDBJ whole genome shotgun (WGS) entry which is preliminary data.</text>
</comment>
<evidence type="ECO:0000256" key="3">
    <source>
        <dbReference type="ARBA" id="ARBA00022448"/>
    </source>
</evidence>
<keyword evidence="4" id="KW-0732">Signal</keyword>
<evidence type="ECO:0000259" key="5">
    <source>
        <dbReference type="Pfam" id="PF00496"/>
    </source>
</evidence>
<feature type="non-terminal residue" evidence="6">
    <location>
        <position position="1"/>
    </location>
</feature>
<dbReference type="Gene3D" id="3.10.105.10">
    <property type="entry name" value="Dipeptide-binding Protein, Domain 3"/>
    <property type="match status" value="1"/>
</dbReference>
<evidence type="ECO:0000256" key="2">
    <source>
        <dbReference type="ARBA" id="ARBA00005695"/>
    </source>
</evidence>
<reference evidence="6" key="1">
    <citation type="journal article" date="2014" name="Front. Microbiol.">
        <title>High frequency of phylogenetically diverse reductive dehalogenase-homologous genes in deep subseafloor sedimentary metagenomes.</title>
        <authorList>
            <person name="Kawai M."/>
            <person name="Futagami T."/>
            <person name="Toyoda A."/>
            <person name="Takaki Y."/>
            <person name="Nishi S."/>
            <person name="Hori S."/>
            <person name="Arai W."/>
            <person name="Tsubouchi T."/>
            <person name="Morono Y."/>
            <person name="Uchiyama I."/>
            <person name="Ito T."/>
            <person name="Fujiyama A."/>
            <person name="Inagaki F."/>
            <person name="Takami H."/>
        </authorList>
    </citation>
    <scope>NUCLEOTIDE SEQUENCE</scope>
    <source>
        <strain evidence="6">Expedition CK06-06</strain>
    </source>
</reference>
<dbReference type="EMBL" id="BART01022846">
    <property type="protein sequence ID" value="GAH01445.1"/>
    <property type="molecule type" value="Genomic_DNA"/>
</dbReference>
<evidence type="ECO:0000256" key="4">
    <source>
        <dbReference type="ARBA" id="ARBA00022729"/>
    </source>
</evidence>
<dbReference type="InterPro" id="IPR039424">
    <property type="entry name" value="SBP_5"/>
</dbReference>
<comment type="similarity">
    <text evidence="2">Belongs to the bacterial solute-binding protein 5 family.</text>
</comment>
<feature type="domain" description="Solute-binding protein family 5" evidence="5">
    <location>
        <begin position="12"/>
        <end position="101"/>
    </location>
</feature>
<dbReference type="GO" id="GO:0015833">
    <property type="term" value="P:peptide transport"/>
    <property type="evidence" value="ECO:0007669"/>
    <property type="project" value="TreeGrafter"/>
</dbReference>
<dbReference type="InterPro" id="IPR000914">
    <property type="entry name" value="SBP_5_dom"/>
</dbReference>
<dbReference type="AlphaFoldDB" id="X1CZJ4"/>
<accession>X1CZJ4</accession>
<name>X1CZJ4_9ZZZZ</name>
<dbReference type="GO" id="GO:1904680">
    <property type="term" value="F:peptide transmembrane transporter activity"/>
    <property type="evidence" value="ECO:0007669"/>
    <property type="project" value="TreeGrafter"/>
</dbReference>
<sequence length="185" mass="21227">ELPGHSTGIGLGYDPEQAQGLMAEAGYPGGSRFPAVDALTWTHMEPFTGYLAAQWNEVLGIPISWELTEWEMYLKNILSIPLHIRLSSWSADYPDPDSFLRTGPVKELHWQNLRYDALVEKAKRTMDQEERIELYKKADRILIDEAAIVPLIYGSELCLVKQWLRKMGFDPVGRFNWKDIVIEPH</sequence>
<dbReference type="PANTHER" id="PTHR30290:SF10">
    <property type="entry name" value="PERIPLASMIC OLIGOPEPTIDE-BINDING PROTEIN-RELATED"/>
    <property type="match status" value="1"/>
</dbReference>
<dbReference type="Pfam" id="PF00496">
    <property type="entry name" value="SBP_bac_5"/>
    <property type="match status" value="1"/>
</dbReference>
<protein>
    <recommendedName>
        <fullName evidence="5">Solute-binding protein family 5 domain-containing protein</fullName>
    </recommendedName>
</protein>